<keyword evidence="3" id="KW-1185">Reference proteome</keyword>
<feature type="signal peptide" evidence="1">
    <location>
        <begin position="1"/>
        <end position="19"/>
    </location>
</feature>
<sequence>MKRMILSIVVVFFVSVSFAQDVATQNKYKVKGDLIEAILYHSNGEIAQTGFYTKDNKLQGEWFSYDVNGDKTAVAYYENGNKVGTWKFFIGDIIKEVTYTNAAIAKITTMEIKNTQVVSNK</sequence>
<reference evidence="2 3" key="1">
    <citation type="submission" date="2023-09" db="EMBL/GenBank/DDBJ databases">
        <authorList>
            <person name="Rey-Velasco X."/>
        </authorList>
    </citation>
    <scope>NUCLEOTIDE SEQUENCE [LARGE SCALE GENOMIC DNA]</scope>
    <source>
        <strain evidence="2 3">W242</strain>
    </source>
</reference>
<dbReference type="RefSeq" id="WP_311332283.1">
    <property type="nucleotide sequence ID" value="NZ_JAVRHZ010000002.1"/>
</dbReference>
<protein>
    <submittedName>
        <fullName evidence="2">Nicotinic acid mononucleotide adenyltransferase</fullName>
    </submittedName>
</protein>
<evidence type="ECO:0000313" key="3">
    <source>
        <dbReference type="Proteomes" id="UP001254488"/>
    </source>
</evidence>
<feature type="chain" id="PRO_5045843254" evidence="1">
    <location>
        <begin position="20"/>
        <end position="121"/>
    </location>
</feature>
<evidence type="ECO:0000313" key="2">
    <source>
        <dbReference type="EMBL" id="MDT0555328.1"/>
    </source>
</evidence>
<keyword evidence="1" id="KW-0732">Signal</keyword>
<comment type="caution">
    <text evidence="2">The sequence shown here is derived from an EMBL/GenBank/DDBJ whole genome shotgun (WGS) entry which is preliminary data.</text>
</comment>
<gene>
    <name evidence="2" type="ORF">RM538_04885</name>
</gene>
<dbReference type="Proteomes" id="UP001254488">
    <property type="component" value="Unassembled WGS sequence"/>
</dbReference>
<accession>A0ABU2YE55</accession>
<dbReference type="EMBL" id="JAVRHZ010000002">
    <property type="protein sequence ID" value="MDT0555328.1"/>
    <property type="molecule type" value="Genomic_DNA"/>
</dbReference>
<dbReference type="Gene3D" id="3.90.930.1">
    <property type="match status" value="1"/>
</dbReference>
<proteinExistence type="predicted"/>
<organism evidence="2 3">
    <name type="scientific">Patiriisocius hiemis</name>
    <dbReference type="NCBI Taxonomy" id="3075604"/>
    <lineage>
        <taxon>Bacteria</taxon>
        <taxon>Pseudomonadati</taxon>
        <taxon>Bacteroidota</taxon>
        <taxon>Flavobacteriia</taxon>
        <taxon>Flavobacteriales</taxon>
        <taxon>Flavobacteriaceae</taxon>
        <taxon>Patiriisocius</taxon>
    </lineage>
</organism>
<name>A0ABU2YE55_9FLAO</name>
<evidence type="ECO:0000256" key="1">
    <source>
        <dbReference type="SAM" id="SignalP"/>
    </source>
</evidence>
<dbReference type="SUPFAM" id="SSF82185">
    <property type="entry name" value="Histone H3 K4-specific methyltransferase SET7/9 N-terminal domain"/>
    <property type="match status" value="1"/>
</dbReference>